<dbReference type="InterPro" id="IPR013783">
    <property type="entry name" value="Ig-like_fold"/>
</dbReference>
<dbReference type="OrthoDB" id="2866996at2759"/>
<comment type="catalytic activity">
    <reaction evidence="1">
        <text>Hydrolysis of terminal, non-reducing beta-D-mannose residues in beta-D-mannosides.</text>
        <dbReference type="EC" id="3.2.1.25"/>
    </reaction>
</comment>
<gene>
    <name evidence="9" type="ORF">SDRG_15444</name>
</gene>
<dbReference type="GO" id="GO:0004567">
    <property type="term" value="F:beta-mannosidase activity"/>
    <property type="evidence" value="ECO:0007669"/>
    <property type="project" value="UniProtKB-EC"/>
</dbReference>
<dbReference type="RefSeq" id="XP_008619838.1">
    <property type="nucleotide sequence ID" value="XM_008621616.1"/>
</dbReference>
<dbReference type="SUPFAM" id="SSF49303">
    <property type="entry name" value="beta-Galactosidase/glucuronidase domain"/>
    <property type="match status" value="1"/>
</dbReference>
<dbReference type="Pfam" id="PF22666">
    <property type="entry name" value="Glyco_hydro_2_N2"/>
    <property type="match status" value="1"/>
</dbReference>
<feature type="domain" description="Beta-mannosidase Ig-fold" evidence="7">
    <location>
        <begin position="854"/>
        <end position="921"/>
    </location>
</feature>
<proteinExistence type="predicted"/>
<dbReference type="EMBL" id="JH767223">
    <property type="protein sequence ID" value="EQC26714.1"/>
    <property type="molecule type" value="Genomic_DNA"/>
</dbReference>
<dbReference type="InterPro" id="IPR006102">
    <property type="entry name" value="Ig-like_GH2"/>
</dbReference>
<dbReference type="OMA" id="KRQWKGP"/>
<dbReference type="InterPro" id="IPR041625">
    <property type="entry name" value="Beta-mannosidase_Ig"/>
</dbReference>
<evidence type="ECO:0000256" key="2">
    <source>
        <dbReference type="ARBA" id="ARBA00012754"/>
    </source>
</evidence>
<feature type="domain" description="Glycoside hydrolase family 2 immunoglobulin-like beta-sandwich" evidence="6">
    <location>
        <begin position="325"/>
        <end position="374"/>
    </location>
</feature>
<sequence length="933" mass="102603">MSNLFERILVPVSPSTVGHNFNNADTFKSGKYGNATNKCLSSSDPTSGKMMRCSAVWWTALALAAWRPLAAFALRTNMRELTRWTFRNSNGSIAILDATVPGSSHVHLLSAGVISDPHQRYNERALAWVAAETWHYETTFELPAHRPCHLRAATIDGPATLFVNGVEVAATANSFLAYAFDLTAYVHAGRNHLSFVFEPPLAYTARLAAAYPYYVPATINPNTWAEPTHRPFLRKAGSDFGWDWGPAFVPVGLAGPVHLVLPSACAARLDEYTIDQTHAPDMSFAHLVFRGFIDGVCNDSALALHVRLGNVTVAVAVAPSTSKPAYLEATYTLQNPELWWPKGYGRPHLYDVELLLTTTSGTRLDARRGQLGIRSIVLDQSPANPTGHHFRFIINGRRIFVRGANWVPSNVFPTRTTHATLAHLLTSASTVHMNMVRVWGGGRYESDAFYSFCDAHGLLVWQELMFACAAYPRDASFLKTVADEVRYQVRRLKKFTSLVVWGGNNENESIMDQFANGWFLPDGNVFNRDRAVTDYVKVFVDTVAPIVLTADPGRPFLDSSPSNGVLSTSPYVKRWENTSSVDDGDVHYYNVVRDCMDWTQYPAARFVSEFGFQSMPSAAAWATVTDASDWATIDAMHAMLAFRQRSPNGTEHIQHQLDLHFASLPTTGSVAERLRAYTWLTQVQQGLCYATAIGTWRRLGATGVLYWQLNDVWVGPSWSSIDVHGHWKALHAMVRAPFAPQATIVHEDATTGSISATIVSDVNATVVVHISLYRFAAAATALKVLDTTVAVDSESAVVAWHVESVTDLLAAHDCDRAACFLTVASPSLDDEVYHFFRPFKDLPLLPAVVATTIVEANVTSWSFQVSCVSGHPALFVTLETAVVGQWSANVLHLRPGSSRLVTFWPATPTPLAPVTTTHLFDAYTPSAHETSAA</sequence>
<feature type="domain" description="Beta-mannosidase-like galactose-binding" evidence="8">
    <location>
        <begin position="84"/>
        <end position="253"/>
    </location>
</feature>
<keyword evidence="5" id="KW-0326">Glycosidase</keyword>
<dbReference type="InterPro" id="IPR050887">
    <property type="entry name" value="Beta-mannosidase_GH2"/>
</dbReference>
<evidence type="ECO:0000259" key="6">
    <source>
        <dbReference type="Pfam" id="PF00703"/>
    </source>
</evidence>
<keyword evidence="3" id="KW-0378">Hydrolase</keyword>
<dbReference type="InterPro" id="IPR036156">
    <property type="entry name" value="Beta-gal/glucu_dom_sf"/>
</dbReference>
<keyword evidence="4" id="KW-0325">Glycoprotein</keyword>
<dbReference type="Pfam" id="PF00703">
    <property type="entry name" value="Glyco_hydro_2"/>
    <property type="match status" value="1"/>
</dbReference>
<dbReference type="GO" id="GO:0006516">
    <property type="term" value="P:glycoprotein catabolic process"/>
    <property type="evidence" value="ECO:0007669"/>
    <property type="project" value="TreeGrafter"/>
</dbReference>
<dbReference type="PANTHER" id="PTHR43730">
    <property type="entry name" value="BETA-MANNOSIDASE"/>
    <property type="match status" value="1"/>
</dbReference>
<dbReference type="InterPro" id="IPR017853">
    <property type="entry name" value="GH"/>
</dbReference>
<dbReference type="FunFam" id="3.20.20.80:FF:000050">
    <property type="entry name" value="Beta-mannosidase B"/>
    <property type="match status" value="1"/>
</dbReference>
<dbReference type="Pfam" id="PF17753">
    <property type="entry name" value="Ig_mannosidase"/>
    <property type="match status" value="1"/>
</dbReference>
<evidence type="ECO:0000256" key="3">
    <source>
        <dbReference type="ARBA" id="ARBA00022801"/>
    </source>
</evidence>
<keyword evidence="10" id="KW-1185">Reference proteome</keyword>
<dbReference type="GeneID" id="19956171"/>
<dbReference type="InterPro" id="IPR008979">
    <property type="entry name" value="Galactose-bd-like_sf"/>
</dbReference>
<evidence type="ECO:0000259" key="8">
    <source>
        <dbReference type="Pfam" id="PF22666"/>
    </source>
</evidence>
<reference evidence="9 10" key="1">
    <citation type="submission" date="2012-04" db="EMBL/GenBank/DDBJ databases">
        <title>The Genome Sequence of Saprolegnia declina VS20.</title>
        <authorList>
            <consortium name="The Broad Institute Genome Sequencing Platform"/>
            <person name="Russ C."/>
            <person name="Nusbaum C."/>
            <person name="Tyler B."/>
            <person name="van West P."/>
            <person name="Dieguez-Uribeondo J."/>
            <person name="de Bruijn I."/>
            <person name="Tripathy S."/>
            <person name="Jiang R."/>
            <person name="Young S.K."/>
            <person name="Zeng Q."/>
            <person name="Gargeya S."/>
            <person name="Fitzgerald M."/>
            <person name="Haas B."/>
            <person name="Abouelleil A."/>
            <person name="Alvarado L."/>
            <person name="Arachchi H.M."/>
            <person name="Berlin A."/>
            <person name="Chapman S.B."/>
            <person name="Goldberg J."/>
            <person name="Griggs A."/>
            <person name="Gujja S."/>
            <person name="Hansen M."/>
            <person name="Howarth C."/>
            <person name="Imamovic A."/>
            <person name="Larimer J."/>
            <person name="McCowen C."/>
            <person name="Montmayeur A."/>
            <person name="Murphy C."/>
            <person name="Neiman D."/>
            <person name="Pearson M."/>
            <person name="Priest M."/>
            <person name="Roberts A."/>
            <person name="Saif S."/>
            <person name="Shea T."/>
            <person name="Sisk P."/>
            <person name="Sykes S."/>
            <person name="Wortman J."/>
            <person name="Nusbaum C."/>
            <person name="Birren B."/>
        </authorList>
    </citation>
    <scope>NUCLEOTIDE SEQUENCE [LARGE SCALE GENOMIC DNA]</scope>
    <source>
        <strain evidence="9 10">VS20</strain>
    </source>
</reference>
<evidence type="ECO:0000256" key="5">
    <source>
        <dbReference type="ARBA" id="ARBA00023295"/>
    </source>
</evidence>
<protein>
    <recommendedName>
        <fullName evidence="2">beta-mannosidase</fullName>
        <ecNumber evidence="2">3.2.1.25</ecNumber>
    </recommendedName>
</protein>
<dbReference type="GO" id="GO:0005975">
    <property type="term" value="P:carbohydrate metabolic process"/>
    <property type="evidence" value="ECO:0007669"/>
    <property type="project" value="InterPro"/>
</dbReference>
<dbReference type="Gene3D" id="2.60.120.260">
    <property type="entry name" value="Galactose-binding domain-like"/>
    <property type="match status" value="1"/>
</dbReference>
<dbReference type="Proteomes" id="UP000030762">
    <property type="component" value="Unassembled WGS sequence"/>
</dbReference>
<evidence type="ECO:0000313" key="9">
    <source>
        <dbReference type="EMBL" id="EQC26714.1"/>
    </source>
</evidence>
<dbReference type="Gene3D" id="3.20.20.80">
    <property type="entry name" value="Glycosidases"/>
    <property type="match status" value="1"/>
</dbReference>
<dbReference type="AlphaFoldDB" id="T0PMS4"/>
<dbReference type="SUPFAM" id="SSF51445">
    <property type="entry name" value="(Trans)glycosidases"/>
    <property type="match status" value="1"/>
</dbReference>
<dbReference type="EC" id="3.2.1.25" evidence="2"/>
<organism evidence="9 10">
    <name type="scientific">Saprolegnia diclina (strain VS20)</name>
    <dbReference type="NCBI Taxonomy" id="1156394"/>
    <lineage>
        <taxon>Eukaryota</taxon>
        <taxon>Sar</taxon>
        <taxon>Stramenopiles</taxon>
        <taxon>Oomycota</taxon>
        <taxon>Saprolegniomycetes</taxon>
        <taxon>Saprolegniales</taxon>
        <taxon>Saprolegniaceae</taxon>
        <taxon>Saprolegnia</taxon>
    </lineage>
</organism>
<evidence type="ECO:0000256" key="4">
    <source>
        <dbReference type="ARBA" id="ARBA00023180"/>
    </source>
</evidence>
<name>T0PMS4_SAPDV</name>
<dbReference type="InParanoid" id="T0PMS4"/>
<evidence type="ECO:0000256" key="1">
    <source>
        <dbReference type="ARBA" id="ARBA00000829"/>
    </source>
</evidence>
<accession>T0PMS4</accession>
<evidence type="ECO:0000259" key="7">
    <source>
        <dbReference type="Pfam" id="PF17753"/>
    </source>
</evidence>
<dbReference type="eggNOG" id="KOG2230">
    <property type="taxonomic scope" value="Eukaryota"/>
</dbReference>
<dbReference type="InterPro" id="IPR054593">
    <property type="entry name" value="Beta-mannosidase-like_N2"/>
</dbReference>
<dbReference type="VEuPathDB" id="FungiDB:SDRG_15444"/>
<evidence type="ECO:0000313" key="10">
    <source>
        <dbReference type="Proteomes" id="UP000030762"/>
    </source>
</evidence>
<dbReference type="SUPFAM" id="SSF49785">
    <property type="entry name" value="Galactose-binding domain-like"/>
    <property type="match status" value="1"/>
</dbReference>
<dbReference type="Gene3D" id="2.60.40.10">
    <property type="entry name" value="Immunoglobulins"/>
    <property type="match status" value="1"/>
</dbReference>
<dbReference type="STRING" id="1156394.T0PMS4"/>
<dbReference type="PANTHER" id="PTHR43730:SF1">
    <property type="entry name" value="BETA-MANNOSIDASE"/>
    <property type="match status" value="1"/>
</dbReference>